<comment type="subcellular location">
    <subcellularLocation>
        <location evidence="1">Cytoplasm</location>
    </subcellularLocation>
</comment>
<dbReference type="PANTHER" id="PTHR21373:SF0">
    <property type="entry name" value="N-ALPHA-ACETYLTRANSFERASE 35, NATC AUXILIARY SUBUNIT"/>
    <property type="match status" value="1"/>
</dbReference>
<evidence type="ECO:0000256" key="4">
    <source>
        <dbReference type="SAM" id="MobiDB-lite"/>
    </source>
</evidence>
<keyword evidence="3" id="KW-0963">Cytoplasm</keyword>
<dbReference type="OrthoDB" id="269405at2759"/>
<dbReference type="AlphaFoldDB" id="A0A9P7YX57"/>
<proteinExistence type="inferred from homology"/>
<reference evidence="7" key="1">
    <citation type="journal article" date="2021" name="IMA Fungus">
        <title>Genomic characterization of three marine fungi, including Emericellopsis atlantica sp. nov. with signatures of a generalist lifestyle and marine biomass degradation.</title>
        <authorList>
            <person name="Hagestad O.C."/>
            <person name="Hou L."/>
            <person name="Andersen J.H."/>
            <person name="Hansen E.H."/>
            <person name="Altermark B."/>
            <person name="Li C."/>
            <person name="Kuhnert E."/>
            <person name="Cox R.J."/>
            <person name="Crous P.W."/>
            <person name="Spatafora J.W."/>
            <person name="Lail K."/>
            <person name="Amirebrahimi M."/>
            <person name="Lipzen A."/>
            <person name="Pangilinan J."/>
            <person name="Andreopoulos W."/>
            <person name="Hayes R.D."/>
            <person name="Ng V."/>
            <person name="Grigoriev I.V."/>
            <person name="Jackson S.A."/>
            <person name="Sutton T.D.S."/>
            <person name="Dobson A.D.W."/>
            <person name="Rama T."/>
        </authorList>
    </citation>
    <scope>NUCLEOTIDE SEQUENCE</scope>
    <source>
        <strain evidence="7">TRa3180A</strain>
    </source>
</reference>
<gene>
    <name evidence="7" type="ORF">BJ878DRAFT_232264</name>
</gene>
<dbReference type="PANTHER" id="PTHR21373">
    <property type="entry name" value="GLUCOSE REPRESSIBLE PROTEIN MAK10"/>
    <property type="match status" value="1"/>
</dbReference>
<name>A0A9P7YX57_9HELO</name>
<comment type="similarity">
    <text evidence="2">Belongs to the MAK10 family.</text>
</comment>
<dbReference type="Proteomes" id="UP000887226">
    <property type="component" value="Unassembled WGS sequence"/>
</dbReference>
<feature type="domain" description="NAA35-like N-terminal" evidence="5">
    <location>
        <begin position="68"/>
        <end position="229"/>
    </location>
</feature>
<accession>A0A9P7YX57</accession>
<dbReference type="GO" id="GO:0031417">
    <property type="term" value="C:NatC complex"/>
    <property type="evidence" value="ECO:0007669"/>
    <property type="project" value="InterPro"/>
</dbReference>
<comment type="caution">
    <text evidence="7">The sequence shown here is derived from an EMBL/GenBank/DDBJ whole genome shotgun (WGS) entry which is preliminary data.</text>
</comment>
<evidence type="ECO:0000259" key="6">
    <source>
        <dbReference type="Pfam" id="PF25789"/>
    </source>
</evidence>
<evidence type="ECO:0000256" key="2">
    <source>
        <dbReference type="ARBA" id="ARBA00006289"/>
    </source>
</evidence>
<evidence type="ECO:0000256" key="1">
    <source>
        <dbReference type="ARBA" id="ARBA00004496"/>
    </source>
</evidence>
<organism evidence="7 8">
    <name type="scientific">Calycina marina</name>
    <dbReference type="NCBI Taxonomy" id="1763456"/>
    <lineage>
        <taxon>Eukaryota</taxon>
        <taxon>Fungi</taxon>
        <taxon>Dikarya</taxon>
        <taxon>Ascomycota</taxon>
        <taxon>Pezizomycotina</taxon>
        <taxon>Leotiomycetes</taxon>
        <taxon>Helotiales</taxon>
        <taxon>Pezizellaceae</taxon>
        <taxon>Calycina</taxon>
    </lineage>
</organism>
<feature type="domain" description="NAA35-like TPR repeats" evidence="6">
    <location>
        <begin position="345"/>
        <end position="726"/>
    </location>
</feature>
<feature type="region of interest" description="Disordered" evidence="4">
    <location>
        <begin position="17"/>
        <end position="38"/>
    </location>
</feature>
<keyword evidence="8" id="KW-1185">Reference proteome</keyword>
<dbReference type="Pfam" id="PF25789">
    <property type="entry name" value="TPR_NAA35"/>
    <property type="match status" value="1"/>
</dbReference>
<evidence type="ECO:0000256" key="3">
    <source>
        <dbReference type="ARBA" id="ARBA00022490"/>
    </source>
</evidence>
<dbReference type="InterPro" id="IPR007244">
    <property type="entry name" value="Naa35_N"/>
</dbReference>
<dbReference type="InterPro" id="IPR057983">
    <property type="entry name" value="NAA35-like_N"/>
</dbReference>
<sequence length="765" mass="86734">MNSDNITDISNGLANFSLNDNHDDASQQSQFRSFDPEPPPAPILHSQGVIAMDITKQFINAAQELELGQLVKDPYFTLFEAVGALEIMDRKMDSGYLEPGETMDDNYDFTLVLLPEEIIGIIDQLLCHEMAWHQGYPLSQTIFTSLYIDRIMMPAPVTLDQTLFDRSGNAPDEEPITMQILRAYCLGLIKTCFFVNDKVKAEHYYEEEDFVTHTYNRSLLDSIDHAEIVELLDKTVKVIFATDDFSQDMKKTLIARLELRSRFLTAVEVATSRTSPALKLVWTSLGNCIPRIKMSVDLGKPVPSSFSVKLQRKLASTAPPRPIVHVSQESAFEHLENLCRDAVTVVEVLKYYDSRSLLTFVTLFQARKPQPSVYVRTLLQHYLFGDMIMLGKMSIRQILDEELSTMTLPASMLLDRINDEVEVPSDPRFNIATIMETFRSRAADTFIDYMRTICQNRCRIRRTLCHAITDWDNLQLDAEQLDVELQAFTKEVPIFDEIISTEPIYSFPLSSWAYYYKLGQMEWTVQMGFELEVYQPDELADMYWYLQYLARNRSQHLERIRGFTVPNGGGIAASDESIHRHAEYGKAGLFFNFSSLEAAATYGLADALSGLFTVLNRLSLLPKLPRPYGDAKMRYEVRMKPFLGIGLPELVSLENLKQLVEQPRQSILDLLDLAADSAAAAKKAFEIMSRLTPEEAFCQGSHASWLKNVKDCLKAAIFTGITISTVRKAVIAAGNRVELKIKIEIPESGKGYHDWWVVPKASSLA</sequence>
<protein>
    <submittedName>
        <fullName evidence="7">Amino-acid N-acetyltransferas-like protein subunit Mak10</fullName>
    </submittedName>
</protein>
<dbReference type="InterPro" id="IPR057982">
    <property type="entry name" value="TPR_NAA35"/>
</dbReference>
<dbReference type="Pfam" id="PF04112">
    <property type="entry name" value="Mak10"/>
    <property type="match status" value="1"/>
</dbReference>
<dbReference type="EMBL" id="MU254225">
    <property type="protein sequence ID" value="KAG9241360.1"/>
    <property type="molecule type" value="Genomic_DNA"/>
</dbReference>
<evidence type="ECO:0000313" key="7">
    <source>
        <dbReference type="EMBL" id="KAG9241360.1"/>
    </source>
</evidence>
<evidence type="ECO:0000259" key="5">
    <source>
        <dbReference type="Pfam" id="PF04112"/>
    </source>
</evidence>
<evidence type="ECO:0000313" key="8">
    <source>
        <dbReference type="Proteomes" id="UP000887226"/>
    </source>
</evidence>